<evidence type="ECO:0000313" key="4">
    <source>
        <dbReference type="Proteomes" id="UP000182491"/>
    </source>
</evidence>
<reference evidence="4" key="1">
    <citation type="submission" date="2016-10" db="EMBL/GenBank/DDBJ databases">
        <authorList>
            <person name="Varghese N."/>
        </authorList>
    </citation>
    <scope>NUCLEOTIDE SEQUENCE [LARGE SCALE GENOMIC DNA]</scope>
    <source>
        <strain evidence="4">DSM 18820</strain>
    </source>
</reference>
<name>A0A1I7K4W6_9BACT</name>
<dbReference type="Proteomes" id="UP000182491">
    <property type="component" value="Unassembled WGS sequence"/>
</dbReference>
<feature type="region of interest" description="Disordered" evidence="1">
    <location>
        <begin position="61"/>
        <end position="81"/>
    </location>
</feature>
<dbReference type="AlphaFoldDB" id="A0A1I7K4W6"/>
<dbReference type="RefSeq" id="WP_139237206.1">
    <property type="nucleotide sequence ID" value="NZ_BMXC01000004.1"/>
</dbReference>
<proteinExistence type="predicted"/>
<dbReference type="EMBL" id="FPCA01000004">
    <property type="protein sequence ID" value="SFU92468.1"/>
    <property type="molecule type" value="Genomic_DNA"/>
</dbReference>
<gene>
    <name evidence="3" type="ORF">SAMN04487941_3398</name>
</gene>
<feature type="signal peptide" evidence="2">
    <location>
        <begin position="1"/>
        <end position="20"/>
    </location>
</feature>
<evidence type="ECO:0000256" key="2">
    <source>
        <dbReference type="SAM" id="SignalP"/>
    </source>
</evidence>
<evidence type="ECO:0000256" key="1">
    <source>
        <dbReference type="SAM" id="MobiDB-lite"/>
    </source>
</evidence>
<organism evidence="3 4">
    <name type="scientific">Pontibacter akesuensis</name>
    <dbReference type="NCBI Taxonomy" id="388950"/>
    <lineage>
        <taxon>Bacteria</taxon>
        <taxon>Pseudomonadati</taxon>
        <taxon>Bacteroidota</taxon>
        <taxon>Cytophagia</taxon>
        <taxon>Cytophagales</taxon>
        <taxon>Hymenobacteraceae</taxon>
        <taxon>Pontibacter</taxon>
    </lineage>
</organism>
<evidence type="ECO:0008006" key="5">
    <source>
        <dbReference type="Google" id="ProtNLM"/>
    </source>
</evidence>
<keyword evidence="4" id="KW-1185">Reference proteome</keyword>
<dbReference type="STRING" id="388950.GCA_001611675_00980"/>
<accession>A0A1I7K4W6</accession>
<keyword evidence="2" id="KW-0732">Signal</keyword>
<evidence type="ECO:0000313" key="3">
    <source>
        <dbReference type="EMBL" id="SFU92468.1"/>
    </source>
</evidence>
<feature type="compositionally biased region" description="Basic residues" evidence="1">
    <location>
        <begin position="61"/>
        <end position="74"/>
    </location>
</feature>
<sequence>MMRGILIALLACVISFSAEASAKAAVAKGPAKSLSILSNNVIGKIFSKNDRPNVRYVKVAAKKKRQAQSHRRSLLRSQSVR</sequence>
<feature type="chain" id="PRO_5010271612" description="RxLR effector protein" evidence="2">
    <location>
        <begin position="21"/>
        <end position="81"/>
    </location>
</feature>
<protein>
    <recommendedName>
        <fullName evidence="5">RxLR effector protein</fullName>
    </recommendedName>
</protein>